<evidence type="ECO:0000256" key="5">
    <source>
        <dbReference type="ARBA" id="ARBA00022840"/>
    </source>
</evidence>
<dbReference type="GO" id="GO:0003682">
    <property type="term" value="F:chromatin binding"/>
    <property type="evidence" value="ECO:0007669"/>
    <property type="project" value="TreeGrafter"/>
</dbReference>
<reference evidence="10" key="1">
    <citation type="submission" date="2018-11" db="EMBL/GenBank/DDBJ databases">
        <authorList>
            <consortium name="Genoscope - CEA"/>
            <person name="William W."/>
        </authorList>
    </citation>
    <scope>NUCLEOTIDE SEQUENCE</scope>
</reference>
<keyword evidence="3" id="KW-0547">Nucleotide-binding</keyword>
<keyword evidence="6" id="KW-0539">Nucleus</keyword>
<keyword evidence="7" id="KW-0131">Cell cycle</keyword>
<dbReference type="GO" id="GO:0033314">
    <property type="term" value="P:mitotic DNA replication checkpoint signaling"/>
    <property type="evidence" value="ECO:0007669"/>
    <property type="project" value="TreeGrafter"/>
</dbReference>
<evidence type="ECO:0000256" key="4">
    <source>
        <dbReference type="ARBA" id="ARBA00022763"/>
    </source>
</evidence>
<dbReference type="Gene3D" id="3.40.50.300">
    <property type="entry name" value="P-loop containing nucleotide triphosphate hydrolases"/>
    <property type="match status" value="1"/>
</dbReference>
<dbReference type="AlphaFoldDB" id="A0A3P6DMT4"/>
<organism evidence="10">
    <name type="scientific">Brassica oleracea</name>
    <name type="common">Wild cabbage</name>
    <dbReference type="NCBI Taxonomy" id="3712"/>
    <lineage>
        <taxon>Eukaryota</taxon>
        <taxon>Viridiplantae</taxon>
        <taxon>Streptophyta</taxon>
        <taxon>Embryophyta</taxon>
        <taxon>Tracheophyta</taxon>
        <taxon>Spermatophyta</taxon>
        <taxon>Magnoliopsida</taxon>
        <taxon>eudicotyledons</taxon>
        <taxon>Gunneridae</taxon>
        <taxon>Pentapetalae</taxon>
        <taxon>rosids</taxon>
        <taxon>malvids</taxon>
        <taxon>Brassicales</taxon>
        <taxon>Brassicaceae</taxon>
        <taxon>Brassiceae</taxon>
        <taxon>Brassica</taxon>
    </lineage>
</organism>
<comment type="subcellular location">
    <subcellularLocation>
        <location evidence="1">Nucleus</location>
    </subcellularLocation>
</comment>
<keyword evidence="4" id="KW-0227">DNA damage</keyword>
<dbReference type="InterPro" id="IPR004582">
    <property type="entry name" value="Checkpoint_prot_Rad17_Rad24"/>
</dbReference>
<dbReference type="GO" id="GO:0006281">
    <property type="term" value="P:DNA repair"/>
    <property type="evidence" value="ECO:0007669"/>
    <property type="project" value="InterPro"/>
</dbReference>
<evidence type="ECO:0000313" key="10">
    <source>
        <dbReference type="EMBL" id="VDD23485.1"/>
    </source>
</evidence>
<evidence type="ECO:0000256" key="2">
    <source>
        <dbReference type="ARBA" id="ARBA00006168"/>
    </source>
</evidence>
<dbReference type="GO" id="GO:0000077">
    <property type="term" value="P:DNA damage checkpoint signaling"/>
    <property type="evidence" value="ECO:0007669"/>
    <property type="project" value="TreeGrafter"/>
</dbReference>
<dbReference type="GO" id="GO:0003689">
    <property type="term" value="F:DNA clamp loader activity"/>
    <property type="evidence" value="ECO:0007669"/>
    <property type="project" value="TreeGrafter"/>
</dbReference>
<sequence>MDESDGIGATVIQTPRRNVRRKLVQSTLLPHKSDDVIEPSGDRKCDAGEKEEGEGGDGDLCSSQGKKRRKQRNGASKKDRGSNMQRRKQRGRRRRRRRRWWVLLCKCCLVLFLPINMAKGKSPGKSTPRKNATKNETLAADDHMNVSPSLPNLRLEAKLRAENWTFTEQTSTTWSPHQPIKSDPLTHRLKEFDLNEMPALSHPDVCIIDDEEPEQYASQSEGIAATSPVVLISYPEASDKAEVVQTFLTSCKAYHVEKVSNVRNNDFSGQPCNRLWVDKYQPRSASEFLQVCGNTDSVKLMNEWLGQWHERGFQPNKDFLSSDEEKSQDADYKCSESDSDSENTGAQDRLKNVMLIVGPVGSGKSAAIHACAKEQGFYILESNASECK</sequence>
<evidence type="ECO:0000256" key="1">
    <source>
        <dbReference type="ARBA" id="ARBA00004123"/>
    </source>
</evidence>
<dbReference type="SUPFAM" id="SSF52540">
    <property type="entry name" value="P-loop containing nucleoside triphosphate hydrolases"/>
    <property type="match status" value="1"/>
</dbReference>
<keyword evidence="9" id="KW-0472">Membrane</keyword>
<dbReference type="InterPro" id="IPR027417">
    <property type="entry name" value="P-loop_NTPase"/>
</dbReference>
<dbReference type="GO" id="GO:0005634">
    <property type="term" value="C:nucleus"/>
    <property type="evidence" value="ECO:0007669"/>
    <property type="project" value="UniProtKB-SubCell"/>
</dbReference>
<feature type="compositionally biased region" description="Basic residues" evidence="8">
    <location>
        <begin position="85"/>
        <end position="94"/>
    </location>
</feature>
<dbReference type="PANTHER" id="PTHR12172">
    <property type="entry name" value="CELL CYCLE CHECKPOINT PROTEIN RAD17"/>
    <property type="match status" value="1"/>
</dbReference>
<comment type="similarity">
    <text evidence="2">Belongs to the rad17/RAD24 family.</text>
</comment>
<name>A0A3P6DMT4_BRAOL</name>
<feature type="region of interest" description="Disordered" evidence="8">
    <location>
        <begin position="23"/>
        <end position="94"/>
    </location>
</feature>
<proteinExistence type="inferred from homology"/>
<keyword evidence="5" id="KW-0067">ATP-binding</keyword>
<evidence type="ECO:0008006" key="11">
    <source>
        <dbReference type="Google" id="ProtNLM"/>
    </source>
</evidence>
<evidence type="ECO:0000256" key="3">
    <source>
        <dbReference type="ARBA" id="ARBA00022741"/>
    </source>
</evidence>
<feature type="transmembrane region" description="Helical" evidence="9">
    <location>
        <begin position="100"/>
        <end position="118"/>
    </location>
</feature>
<accession>A0A3P6DMT4</accession>
<evidence type="ECO:0000256" key="8">
    <source>
        <dbReference type="SAM" id="MobiDB-lite"/>
    </source>
</evidence>
<dbReference type="PANTHER" id="PTHR12172:SF1">
    <property type="entry name" value="P-LOOP CONTAINING NUCLEOSIDE TRIPHOSPHATE HYDROLASES SUPERFAMILY PROTEIN"/>
    <property type="match status" value="1"/>
</dbReference>
<protein>
    <recommendedName>
        <fullName evidence="11">ATPase AAA-type core domain-containing protein</fullName>
    </recommendedName>
</protein>
<evidence type="ECO:0000256" key="7">
    <source>
        <dbReference type="ARBA" id="ARBA00023306"/>
    </source>
</evidence>
<keyword evidence="9" id="KW-0812">Transmembrane</keyword>
<evidence type="ECO:0000256" key="6">
    <source>
        <dbReference type="ARBA" id="ARBA00023242"/>
    </source>
</evidence>
<dbReference type="EMBL" id="LR031874">
    <property type="protein sequence ID" value="VDD23485.1"/>
    <property type="molecule type" value="Genomic_DNA"/>
</dbReference>
<feature type="compositionally biased region" description="Basic and acidic residues" evidence="8">
    <location>
        <begin position="31"/>
        <end position="50"/>
    </location>
</feature>
<dbReference type="GO" id="GO:0005524">
    <property type="term" value="F:ATP binding"/>
    <property type="evidence" value="ECO:0007669"/>
    <property type="project" value="UniProtKB-KW"/>
</dbReference>
<keyword evidence="9" id="KW-1133">Transmembrane helix</keyword>
<gene>
    <name evidence="10" type="ORF">BOLC2T09507H</name>
</gene>
<evidence type="ECO:0000256" key="9">
    <source>
        <dbReference type="SAM" id="Phobius"/>
    </source>
</evidence>